<dbReference type="EMBL" id="JAQIZT010000013">
    <property type="protein sequence ID" value="KAJ6976084.1"/>
    <property type="molecule type" value="Genomic_DNA"/>
</dbReference>
<protein>
    <submittedName>
        <fullName evidence="2">Uncharacterized protein</fullName>
    </submittedName>
</protein>
<gene>
    <name evidence="2" type="ORF">NC653_031803</name>
</gene>
<name>A0AAD6LZD0_9ROSI</name>
<evidence type="ECO:0000313" key="2">
    <source>
        <dbReference type="EMBL" id="KAJ6976084.1"/>
    </source>
</evidence>
<dbReference type="InterPro" id="IPR008811">
    <property type="entry name" value="Glycosyl_hydrolases_36"/>
</dbReference>
<keyword evidence="1" id="KW-0119">Carbohydrate metabolism</keyword>
<dbReference type="Pfam" id="PF05691">
    <property type="entry name" value="Raffinose_syn"/>
    <property type="match status" value="1"/>
</dbReference>
<keyword evidence="3" id="KW-1185">Reference proteome</keyword>
<dbReference type="AlphaFoldDB" id="A0AAD6LZD0"/>
<accession>A0AAD6LZD0</accession>
<comment type="caution">
    <text evidence="2">The sequence shown here is derived from an EMBL/GenBank/DDBJ whole genome shotgun (WGS) entry which is preliminary data.</text>
</comment>
<proteinExistence type="predicted"/>
<reference evidence="2" key="1">
    <citation type="journal article" date="2023" name="Mol. Ecol. Resour.">
        <title>Chromosome-level genome assembly of a triploid poplar Populus alba 'Berolinensis'.</title>
        <authorList>
            <person name="Chen S."/>
            <person name="Yu Y."/>
            <person name="Wang X."/>
            <person name="Wang S."/>
            <person name="Zhang T."/>
            <person name="Zhou Y."/>
            <person name="He R."/>
            <person name="Meng N."/>
            <person name="Wang Y."/>
            <person name="Liu W."/>
            <person name="Liu Z."/>
            <person name="Liu J."/>
            <person name="Guo Q."/>
            <person name="Huang H."/>
            <person name="Sederoff R.R."/>
            <person name="Wang G."/>
            <person name="Qu G."/>
            <person name="Chen S."/>
        </authorList>
    </citation>
    <scope>NUCLEOTIDE SEQUENCE</scope>
    <source>
        <strain evidence="2">SC-2020</strain>
    </source>
</reference>
<sequence>MLRCSSKRTVVVRASDDFYSRDPLGVLASNNVLWGEFIMQPDWDIFDSLHPASYRVSCFH</sequence>
<organism evidence="2 3">
    <name type="scientific">Populus alba x Populus x berolinensis</name>
    <dbReference type="NCBI Taxonomy" id="444605"/>
    <lineage>
        <taxon>Eukaryota</taxon>
        <taxon>Viridiplantae</taxon>
        <taxon>Streptophyta</taxon>
        <taxon>Embryophyta</taxon>
        <taxon>Tracheophyta</taxon>
        <taxon>Spermatophyta</taxon>
        <taxon>Magnoliopsida</taxon>
        <taxon>eudicotyledons</taxon>
        <taxon>Gunneridae</taxon>
        <taxon>Pentapetalae</taxon>
        <taxon>rosids</taxon>
        <taxon>fabids</taxon>
        <taxon>Malpighiales</taxon>
        <taxon>Salicaceae</taxon>
        <taxon>Saliceae</taxon>
        <taxon>Populus</taxon>
    </lineage>
</organism>
<dbReference type="Proteomes" id="UP001164929">
    <property type="component" value="Chromosome 13"/>
</dbReference>
<evidence type="ECO:0000313" key="3">
    <source>
        <dbReference type="Proteomes" id="UP001164929"/>
    </source>
</evidence>
<evidence type="ECO:0000256" key="1">
    <source>
        <dbReference type="ARBA" id="ARBA00023277"/>
    </source>
</evidence>